<proteinExistence type="predicted"/>
<accession>A0ABT5L8X4</accession>
<evidence type="ECO:0000313" key="1">
    <source>
        <dbReference type="EMBL" id="MDC9032066.1"/>
    </source>
</evidence>
<name>A0ABT5L8X4_9MOLU</name>
<gene>
    <name evidence="1" type="ORF">M8044_000287</name>
</gene>
<organism evidence="1 2">
    <name type="scientific">Columbia Basin potato purple top phytoplasma</name>
    <dbReference type="NCBI Taxonomy" id="307134"/>
    <lineage>
        <taxon>Bacteria</taxon>
        <taxon>Bacillati</taxon>
        <taxon>Mycoplasmatota</taxon>
        <taxon>Mollicutes</taxon>
        <taxon>Acholeplasmatales</taxon>
        <taxon>Acholeplasmataceae</taxon>
        <taxon>Candidatus Phytoplasma</taxon>
        <taxon>16SrVI (Clover proliferation group)</taxon>
    </lineage>
</organism>
<keyword evidence="2" id="KW-1185">Reference proteome</keyword>
<protein>
    <submittedName>
        <fullName evidence="1">Uncharacterized protein</fullName>
    </submittedName>
</protein>
<reference evidence="1 2" key="1">
    <citation type="journal article" date="2023" name="Plant">
        <title>Draft Genome Sequence Resource of CBPPT1, a 'Candidatus Phytoplasma trifolii'-Related Strain Associated with Potato Purple Top Disease in the Columbia Basin, U.S.A.</title>
        <authorList>
            <person name="Wei W."/>
            <person name="Shao J."/>
            <person name="Bottner-Parker K.D."/>
            <person name="Zhao Y."/>
        </authorList>
    </citation>
    <scope>NUCLEOTIDE SEQUENCE [LARGE SCALE GENOMIC DNA]</scope>
    <source>
        <strain evidence="1 2">CBPPT1</strain>
    </source>
</reference>
<dbReference type="Proteomes" id="UP001221763">
    <property type="component" value="Unassembled WGS sequence"/>
</dbReference>
<sequence length="43" mass="5372">MTSRYIKYNIFCAYKNFKILINILKRKCFLKINYHEINSKIHF</sequence>
<comment type="caution">
    <text evidence="1">The sequence shown here is derived from an EMBL/GenBank/DDBJ whole genome shotgun (WGS) entry which is preliminary data.</text>
</comment>
<evidence type="ECO:0000313" key="2">
    <source>
        <dbReference type="Proteomes" id="UP001221763"/>
    </source>
</evidence>
<dbReference type="EMBL" id="JANHJP010000004">
    <property type="protein sequence ID" value="MDC9032066.1"/>
    <property type="molecule type" value="Genomic_DNA"/>
</dbReference>